<accession>A0A261XU75</accession>
<gene>
    <name evidence="4" type="ORF">BZG36_05009</name>
</gene>
<dbReference type="Gene3D" id="3.40.630.10">
    <property type="entry name" value="Zn peptidases"/>
    <property type="match status" value="1"/>
</dbReference>
<dbReference type="InterPro" id="IPR017144">
    <property type="entry name" value="Xaa-Arg_dipeptidase"/>
</dbReference>
<dbReference type="Proteomes" id="UP000242875">
    <property type="component" value="Unassembled WGS sequence"/>
</dbReference>
<dbReference type="Pfam" id="PF01546">
    <property type="entry name" value="Peptidase_M20"/>
    <property type="match status" value="1"/>
</dbReference>
<dbReference type="PANTHER" id="PTHR30575">
    <property type="entry name" value="PEPTIDASE M20"/>
    <property type="match status" value="1"/>
</dbReference>
<dbReference type="NCBIfam" id="TIGR01891">
    <property type="entry name" value="amidohydrolases"/>
    <property type="match status" value="1"/>
</dbReference>
<sequence>MLDNAPIGCFYSLFGLKRGKSHAAPTKVVANEDALPDYEDCVVSSSFIPAEKQTEAERIVAEAIEAASPSLRKLSKQIHEHPEIRWTEVYAHDHLTDYMEKAGFKVTRHAYGMKTAFIAECECGEGGPSIGFCSEYDALPGVGHGCGHNLIAISGVASAIGLRAALEQLNLSGKITLFGTPAEEANGGKIDLINKGAFDKMDVCMMLHPANADGIYIKMLALDQVYVEYYGRPAHAAASPWEGINALDAMVQAYSGLAMLRQQTPTTHRVHGIIVDGGKASNVIPDYTRGEFTVRAPTRAELEIFKAKVVNVFEAAAQATQCKVKLTWGRPYYDVIQNNPLCQHFEKYMVREGVKYLPRYEQESAAHGSTDMGNVSYIKPSAHPCFDIGTTVPLHTKEFAQAAITPEAHQRCLRASRSMALTMMDVVSDPKLLAAVKEDFEKATKAF</sequence>
<dbReference type="InterPro" id="IPR036264">
    <property type="entry name" value="Bact_exopeptidase_dim_dom"/>
</dbReference>
<dbReference type="CDD" id="cd05672">
    <property type="entry name" value="M20_ACY1L2-like"/>
    <property type="match status" value="1"/>
</dbReference>
<feature type="domain" description="Peptidase M20 dimerisation" evidence="3">
    <location>
        <begin position="226"/>
        <end position="318"/>
    </location>
</feature>
<dbReference type="SUPFAM" id="SSF55031">
    <property type="entry name" value="Bacterial exopeptidase dimerisation domain"/>
    <property type="match status" value="1"/>
</dbReference>
<dbReference type="OrthoDB" id="6119954at2759"/>
<dbReference type="InterPro" id="IPR002933">
    <property type="entry name" value="Peptidase_M20"/>
</dbReference>
<evidence type="ECO:0000313" key="4">
    <source>
        <dbReference type="EMBL" id="OZJ01916.1"/>
    </source>
</evidence>
<dbReference type="Gene3D" id="3.30.70.360">
    <property type="match status" value="1"/>
</dbReference>
<dbReference type="InterPro" id="IPR011650">
    <property type="entry name" value="Peptidase_M20_dimer"/>
</dbReference>
<name>A0A261XU75_9FUNG</name>
<dbReference type="EMBL" id="MVBO01000217">
    <property type="protein sequence ID" value="OZJ01916.1"/>
    <property type="molecule type" value="Genomic_DNA"/>
</dbReference>
<dbReference type="Pfam" id="PF07687">
    <property type="entry name" value="M20_dimer"/>
    <property type="match status" value="1"/>
</dbReference>
<evidence type="ECO:0000256" key="2">
    <source>
        <dbReference type="PIRNR" id="PIRNR037226"/>
    </source>
</evidence>
<organism evidence="4 5">
    <name type="scientific">Bifiguratus adelaidae</name>
    <dbReference type="NCBI Taxonomy" id="1938954"/>
    <lineage>
        <taxon>Eukaryota</taxon>
        <taxon>Fungi</taxon>
        <taxon>Fungi incertae sedis</taxon>
        <taxon>Mucoromycota</taxon>
        <taxon>Mucoromycotina</taxon>
        <taxon>Endogonomycetes</taxon>
        <taxon>Endogonales</taxon>
        <taxon>Endogonales incertae sedis</taxon>
        <taxon>Bifiguratus</taxon>
    </lineage>
</organism>
<dbReference type="PANTHER" id="PTHR30575:SF0">
    <property type="entry name" value="XAA-ARG DIPEPTIDASE"/>
    <property type="match status" value="1"/>
</dbReference>
<dbReference type="AlphaFoldDB" id="A0A261XU75"/>
<reference evidence="4 5" key="1">
    <citation type="journal article" date="2017" name="Mycologia">
        <title>Bifiguratus adelaidae, gen. et sp. nov., a new member of Mucoromycotina in endophytic and soil-dwelling habitats.</title>
        <authorList>
            <person name="Torres-Cruz T.J."/>
            <person name="Billingsley Tobias T.L."/>
            <person name="Almatruk M."/>
            <person name="Hesse C."/>
            <person name="Kuske C.R."/>
            <person name="Desiro A."/>
            <person name="Benucci G.M."/>
            <person name="Bonito G."/>
            <person name="Stajich J.E."/>
            <person name="Dunlap C."/>
            <person name="Arnold A.E."/>
            <person name="Porras-Alfaro A."/>
        </authorList>
    </citation>
    <scope>NUCLEOTIDE SEQUENCE [LARGE SCALE GENOMIC DNA]</scope>
    <source>
        <strain evidence="4 5">AZ0501</strain>
    </source>
</reference>
<dbReference type="GO" id="GO:0016805">
    <property type="term" value="F:dipeptidase activity"/>
    <property type="evidence" value="ECO:0007669"/>
    <property type="project" value="InterPro"/>
</dbReference>
<comment type="caution">
    <text evidence="4">The sequence shown here is derived from an EMBL/GenBank/DDBJ whole genome shotgun (WGS) entry which is preliminary data.</text>
</comment>
<dbReference type="FunFam" id="3.30.70.360:FF:000004">
    <property type="entry name" value="Peptidase M20 domain-containing protein 2"/>
    <property type="match status" value="1"/>
</dbReference>
<comment type="similarity">
    <text evidence="1 2">Belongs to the peptidase M20A family.</text>
</comment>
<proteinExistence type="inferred from homology"/>
<dbReference type="InterPro" id="IPR017439">
    <property type="entry name" value="Amidohydrolase"/>
</dbReference>
<dbReference type="PIRSF" id="PIRSF037226">
    <property type="entry name" value="Amidohydrolase_ACY1L2_prd"/>
    <property type="match status" value="1"/>
</dbReference>
<dbReference type="InterPro" id="IPR052030">
    <property type="entry name" value="Peptidase_M20/M20A_hydrolases"/>
</dbReference>
<protein>
    <recommendedName>
        <fullName evidence="2">Peptidase M20 domain-containing protein 2</fullName>
    </recommendedName>
</protein>
<keyword evidence="5" id="KW-1185">Reference proteome</keyword>
<dbReference type="SUPFAM" id="SSF53187">
    <property type="entry name" value="Zn-dependent exopeptidases"/>
    <property type="match status" value="1"/>
</dbReference>
<evidence type="ECO:0000313" key="5">
    <source>
        <dbReference type="Proteomes" id="UP000242875"/>
    </source>
</evidence>
<evidence type="ECO:0000256" key="1">
    <source>
        <dbReference type="ARBA" id="ARBA00006247"/>
    </source>
</evidence>
<evidence type="ECO:0000259" key="3">
    <source>
        <dbReference type="Pfam" id="PF07687"/>
    </source>
</evidence>